<dbReference type="EMBL" id="JABFTP020000185">
    <property type="protein sequence ID" value="KAL3288223.1"/>
    <property type="molecule type" value="Genomic_DNA"/>
</dbReference>
<comment type="caution">
    <text evidence="2">The sequence shown here is derived from an EMBL/GenBank/DDBJ whole genome shotgun (WGS) entry which is preliminary data.</text>
</comment>
<organism evidence="2 3">
    <name type="scientific">Cryptolaemus montrouzieri</name>
    <dbReference type="NCBI Taxonomy" id="559131"/>
    <lineage>
        <taxon>Eukaryota</taxon>
        <taxon>Metazoa</taxon>
        <taxon>Ecdysozoa</taxon>
        <taxon>Arthropoda</taxon>
        <taxon>Hexapoda</taxon>
        <taxon>Insecta</taxon>
        <taxon>Pterygota</taxon>
        <taxon>Neoptera</taxon>
        <taxon>Endopterygota</taxon>
        <taxon>Coleoptera</taxon>
        <taxon>Polyphaga</taxon>
        <taxon>Cucujiformia</taxon>
        <taxon>Coccinelloidea</taxon>
        <taxon>Coccinellidae</taxon>
        <taxon>Scymninae</taxon>
        <taxon>Scymnini</taxon>
        <taxon>Cryptolaemus</taxon>
    </lineage>
</organism>
<name>A0ABD2PBD0_9CUCU</name>
<dbReference type="AlphaFoldDB" id="A0ABD2PBD0"/>
<protein>
    <submittedName>
        <fullName evidence="2">Uncharacterized protein</fullName>
    </submittedName>
</protein>
<feature type="region of interest" description="Disordered" evidence="1">
    <location>
        <begin position="78"/>
        <end position="98"/>
    </location>
</feature>
<evidence type="ECO:0000313" key="3">
    <source>
        <dbReference type="Proteomes" id="UP001516400"/>
    </source>
</evidence>
<evidence type="ECO:0000313" key="2">
    <source>
        <dbReference type="EMBL" id="KAL3288223.1"/>
    </source>
</evidence>
<sequence>MKEKASVRRSERYNLGIPPNRLGYGDEVDNAIRMNRKANMEKIIVKDQIQVEICRNIPKKASSDIVNLKDHSVKMKEFQNEIPNSPTNGTILKDQSGNVKSSKCNVSKLNLELKKLQCQKQFEDMLRKQEKMFRE</sequence>
<accession>A0ABD2PBD0</accession>
<gene>
    <name evidence="2" type="ORF">HHI36_002672</name>
</gene>
<keyword evidence="3" id="KW-1185">Reference proteome</keyword>
<evidence type="ECO:0000256" key="1">
    <source>
        <dbReference type="SAM" id="MobiDB-lite"/>
    </source>
</evidence>
<reference evidence="2 3" key="1">
    <citation type="journal article" date="2021" name="BMC Biol.">
        <title>Horizontally acquired antibacterial genes associated with adaptive radiation of ladybird beetles.</title>
        <authorList>
            <person name="Li H.S."/>
            <person name="Tang X.F."/>
            <person name="Huang Y.H."/>
            <person name="Xu Z.Y."/>
            <person name="Chen M.L."/>
            <person name="Du X.Y."/>
            <person name="Qiu B.Y."/>
            <person name="Chen P.T."/>
            <person name="Zhang W."/>
            <person name="Slipinski A."/>
            <person name="Escalona H.E."/>
            <person name="Waterhouse R.M."/>
            <person name="Zwick A."/>
            <person name="Pang H."/>
        </authorList>
    </citation>
    <scope>NUCLEOTIDE SEQUENCE [LARGE SCALE GENOMIC DNA]</scope>
    <source>
        <strain evidence="2">SYSU2018</strain>
    </source>
</reference>
<feature type="compositionally biased region" description="Polar residues" evidence="1">
    <location>
        <begin position="81"/>
        <end position="98"/>
    </location>
</feature>
<dbReference type="Proteomes" id="UP001516400">
    <property type="component" value="Unassembled WGS sequence"/>
</dbReference>
<proteinExistence type="predicted"/>